<evidence type="ECO:0000259" key="1">
    <source>
        <dbReference type="Pfam" id="PF04149"/>
    </source>
</evidence>
<dbReference type="Proteomes" id="UP000466345">
    <property type="component" value="Unassembled WGS sequence"/>
</dbReference>
<dbReference type="InterPro" id="IPR007278">
    <property type="entry name" value="DUF397"/>
</dbReference>
<evidence type="ECO:0000313" key="3">
    <source>
        <dbReference type="Proteomes" id="UP000466345"/>
    </source>
</evidence>
<feature type="domain" description="DUF397" evidence="1">
    <location>
        <begin position="18"/>
        <end position="69"/>
    </location>
</feature>
<evidence type="ECO:0000313" key="2">
    <source>
        <dbReference type="EMBL" id="MQY11379.1"/>
    </source>
</evidence>
<reference evidence="2 3" key="1">
    <citation type="submission" date="2019-10" db="EMBL/GenBank/DDBJ databases">
        <title>Streptomyces smaragdinus sp. nov. and Streptomyces fabii sp. nov., isolated from the gut of fungus growing-termite Macrotermes natalensis.</title>
        <authorList>
            <person name="Schwitalla J."/>
            <person name="Benndorf R."/>
            <person name="Martin K."/>
            <person name="De Beer W."/>
            <person name="Kaster A.-K."/>
            <person name="Vollmers J."/>
            <person name="Poulsen M."/>
            <person name="Beemelmanns C."/>
        </authorList>
    </citation>
    <scope>NUCLEOTIDE SEQUENCE [LARGE SCALE GENOMIC DNA]</scope>
    <source>
        <strain evidence="2 3">RB5</strain>
    </source>
</reference>
<gene>
    <name evidence="2" type="ORF">SRB5_14950</name>
</gene>
<keyword evidence="3" id="KW-1185">Reference proteome</keyword>
<dbReference type="Pfam" id="PF04149">
    <property type="entry name" value="DUF397"/>
    <property type="match status" value="1"/>
</dbReference>
<dbReference type="RefSeq" id="WP_323377241.1">
    <property type="nucleotide sequence ID" value="NZ_WEGJ01000003.1"/>
</dbReference>
<name>A0A7K0CD37_9ACTN</name>
<organism evidence="2 3">
    <name type="scientific">Streptomyces smaragdinus</name>
    <dbReference type="NCBI Taxonomy" id="2585196"/>
    <lineage>
        <taxon>Bacteria</taxon>
        <taxon>Bacillati</taxon>
        <taxon>Actinomycetota</taxon>
        <taxon>Actinomycetes</taxon>
        <taxon>Kitasatosporales</taxon>
        <taxon>Streptomycetaceae</taxon>
        <taxon>Streptomyces</taxon>
    </lineage>
</organism>
<dbReference type="AlphaFoldDB" id="A0A7K0CD37"/>
<accession>A0A7K0CD37</accession>
<dbReference type="EMBL" id="WEGJ01000003">
    <property type="protein sequence ID" value="MQY11379.1"/>
    <property type="molecule type" value="Genomic_DNA"/>
</dbReference>
<proteinExistence type="predicted"/>
<protein>
    <recommendedName>
        <fullName evidence="1">DUF397 domain-containing protein</fullName>
    </recommendedName>
</protein>
<sequence length="81" mass="8862">MTKSEILSALMDQDLSTATWTKSKRSGAGGPGDCLEVARLEGGWVLRHSINTDQKIWLTDTEYEAYCGGIQDHQPGLVPEP</sequence>
<comment type="caution">
    <text evidence="2">The sequence shown here is derived from an EMBL/GenBank/DDBJ whole genome shotgun (WGS) entry which is preliminary data.</text>
</comment>